<gene>
    <name evidence="1" type="ORF">Pan189_36590</name>
</gene>
<dbReference type="Proteomes" id="UP000317318">
    <property type="component" value="Chromosome"/>
</dbReference>
<keyword evidence="2" id="KW-1185">Reference proteome</keyword>
<dbReference type="EMBL" id="CP036268">
    <property type="protein sequence ID" value="QDT39255.1"/>
    <property type="molecule type" value="Genomic_DNA"/>
</dbReference>
<protein>
    <submittedName>
        <fullName evidence="1">Uncharacterized protein</fullName>
    </submittedName>
</protein>
<dbReference type="Gene3D" id="2.170.16.10">
    <property type="entry name" value="Hedgehog/Intein (Hint) domain"/>
    <property type="match status" value="1"/>
</dbReference>
<dbReference type="Pfam" id="PF07591">
    <property type="entry name" value="PT-HINT"/>
    <property type="match status" value="1"/>
</dbReference>
<name>A0A517R5Y7_9PLAN</name>
<accession>A0A517R5Y7</accession>
<dbReference type="RefSeq" id="WP_310820730.1">
    <property type="nucleotide sequence ID" value="NZ_CP036268.1"/>
</dbReference>
<dbReference type="InterPro" id="IPR030934">
    <property type="entry name" value="Intein_C"/>
</dbReference>
<dbReference type="InterPro" id="IPR036844">
    <property type="entry name" value="Hint_dom_sf"/>
</dbReference>
<organism evidence="1 2">
    <name type="scientific">Stratiformator vulcanicus</name>
    <dbReference type="NCBI Taxonomy" id="2527980"/>
    <lineage>
        <taxon>Bacteria</taxon>
        <taxon>Pseudomonadati</taxon>
        <taxon>Planctomycetota</taxon>
        <taxon>Planctomycetia</taxon>
        <taxon>Planctomycetales</taxon>
        <taxon>Planctomycetaceae</taxon>
        <taxon>Stratiformator</taxon>
    </lineage>
</organism>
<dbReference type="SUPFAM" id="SSF51294">
    <property type="entry name" value="Hedgehog/intein (Hint) domain"/>
    <property type="match status" value="1"/>
</dbReference>
<dbReference type="KEGG" id="svp:Pan189_36590"/>
<reference evidence="1 2" key="1">
    <citation type="submission" date="2019-02" db="EMBL/GenBank/DDBJ databases">
        <title>Deep-cultivation of Planctomycetes and their phenomic and genomic characterization uncovers novel biology.</title>
        <authorList>
            <person name="Wiegand S."/>
            <person name="Jogler M."/>
            <person name="Boedeker C."/>
            <person name="Pinto D."/>
            <person name="Vollmers J."/>
            <person name="Rivas-Marin E."/>
            <person name="Kohn T."/>
            <person name="Peeters S.H."/>
            <person name="Heuer A."/>
            <person name="Rast P."/>
            <person name="Oberbeckmann S."/>
            <person name="Bunk B."/>
            <person name="Jeske O."/>
            <person name="Meyerdierks A."/>
            <person name="Storesund J.E."/>
            <person name="Kallscheuer N."/>
            <person name="Luecker S."/>
            <person name="Lage O.M."/>
            <person name="Pohl T."/>
            <person name="Merkel B.J."/>
            <person name="Hornburger P."/>
            <person name="Mueller R.-W."/>
            <person name="Bruemmer F."/>
            <person name="Labrenz M."/>
            <person name="Spormann A.M."/>
            <person name="Op den Camp H."/>
            <person name="Overmann J."/>
            <person name="Amann R."/>
            <person name="Jetten M.S.M."/>
            <person name="Mascher T."/>
            <person name="Medema M.H."/>
            <person name="Devos D.P."/>
            <person name="Kaster A.-K."/>
            <person name="Ovreas L."/>
            <person name="Rohde M."/>
            <person name="Galperin M.Y."/>
            <person name="Jogler C."/>
        </authorList>
    </citation>
    <scope>NUCLEOTIDE SEQUENCE [LARGE SCALE GENOMIC DNA]</scope>
    <source>
        <strain evidence="1 2">Pan189</strain>
    </source>
</reference>
<evidence type="ECO:0000313" key="2">
    <source>
        <dbReference type="Proteomes" id="UP000317318"/>
    </source>
</evidence>
<dbReference type="PROSITE" id="PS50818">
    <property type="entry name" value="INTEIN_C_TER"/>
    <property type="match status" value="1"/>
</dbReference>
<evidence type="ECO:0000313" key="1">
    <source>
        <dbReference type="EMBL" id="QDT39255.1"/>
    </source>
</evidence>
<sequence>MLAAGLAVQGLGFGIDFNTAPAAVPLAASATAPLSDARSRSIEELRLGHRVLGTNPETVAVDEIAEPDESWRAVSLQMRKETGDALKIELLRPLDWLTENGITVGETIHLDLPEQGAWGDAKVLNIGPCPAIEAGEGSVITGRFIHESSSPLLNVSIEGDEQPTGVTANHPFWSIDRNEFIAADDLNVGERVDTLSGIRRITSITPRGPPETVYNLEVHGQHVYRVGDAGVLVHNSCIQANKAAGDAVRDQIRNREAPALIEQYRRTVFGGRRIDVLTQGGVKRAYESKVGRTGLTKRVRRELAKDFRLLETGQVDEVIWEFARSGITGQVGPTAPLLAKLQKLGFKVIVNQ</sequence>
<proteinExistence type="predicted"/>
<dbReference type="CDD" id="cd00081">
    <property type="entry name" value="Hint"/>
    <property type="match status" value="1"/>
</dbReference>
<dbReference type="AlphaFoldDB" id="A0A517R5Y7"/>